<dbReference type="InterPro" id="IPR033932">
    <property type="entry name" value="YtcJ-like"/>
</dbReference>
<evidence type="ECO:0000259" key="1">
    <source>
        <dbReference type="Pfam" id="PF07969"/>
    </source>
</evidence>
<dbReference type="Gene3D" id="3.10.310.70">
    <property type="match status" value="1"/>
</dbReference>
<protein>
    <submittedName>
        <fullName evidence="2">Amidohydrolase</fullName>
    </submittedName>
</protein>
<gene>
    <name evidence="2" type="ORF">JO391_18110</name>
</gene>
<proteinExistence type="predicted"/>
<feature type="domain" description="Amidohydrolase 3" evidence="1">
    <location>
        <begin position="54"/>
        <end position="547"/>
    </location>
</feature>
<dbReference type="RefSeq" id="WP_220661827.1">
    <property type="nucleotide sequence ID" value="NZ_CP069370.1"/>
</dbReference>
<accession>A0A8G0ZX22</accession>
<keyword evidence="3" id="KW-1185">Reference proteome</keyword>
<name>A0A8G0ZX22_9RHOB</name>
<dbReference type="EMBL" id="CP069370">
    <property type="protein sequence ID" value="QYZ69609.1"/>
    <property type="molecule type" value="Genomic_DNA"/>
</dbReference>
<dbReference type="GO" id="GO:0016810">
    <property type="term" value="F:hydrolase activity, acting on carbon-nitrogen (but not peptide) bonds"/>
    <property type="evidence" value="ECO:0007669"/>
    <property type="project" value="InterPro"/>
</dbReference>
<dbReference type="PANTHER" id="PTHR22642:SF2">
    <property type="entry name" value="PROTEIN LONG AFTER FAR-RED 3"/>
    <property type="match status" value="1"/>
</dbReference>
<dbReference type="Pfam" id="PF07969">
    <property type="entry name" value="Amidohydro_3"/>
    <property type="match status" value="1"/>
</dbReference>
<dbReference type="KEGG" id="nsm:JO391_18110"/>
<dbReference type="CDD" id="cd01300">
    <property type="entry name" value="YtcJ_like"/>
    <property type="match status" value="1"/>
</dbReference>
<reference evidence="2" key="1">
    <citation type="submission" date="2021-02" db="EMBL/GenBank/DDBJ databases">
        <title>Rhodobacter shimadae sp. nov., an aerobic anoxygenic phototrophic bacterium isolated from a hot spring.</title>
        <authorList>
            <person name="Muramatsu S."/>
            <person name="Haruta S."/>
            <person name="Hirose S."/>
            <person name="Hanada S."/>
        </authorList>
    </citation>
    <scope>NUCLEOTIDE SEQUENCE</scope>
    <source>
        <strain evidence="2">N10</strain>
    </source>
</reference>
<dbReference type="Proteomes" id="UP000826300">
    <property type="component" value="Chromosome"/>
</dbReference>
<dbReference type="SUPFAM" id="SSF51556">
    <property type="entry name" value="Metallo-dependent hydrolases"/>
    <property type="match status" value="1"/>
</dbReference>
<sequence>MTTQADILIHNAKVLTGDPSCPRADWVAISGRKIQSVGQADQAPPLGPLTRRLDGQGATLTAGLNDAHLHLFGGGLSLADLSLAGVMGLDAFRAAVSDYRARHPGLRFLAAQSCDYHIVSAESFPDRHILDDLCPDIPMMVMAVDYHTAWVNTAALKLAGIERGADLSPGNVIVLDDAGNATGTLLEFEAIDLVRQVNPAAARHFSAAQDPFRRPNVSEADRSADRETLWTALTHCAAQGLTAVQNMDGSLYQLELLAELDASRGLPVRVRVPFHIQQGHGPADLAHAVRWRKAHQSEMLRCDFVKIFADGVIDSGTAFMLEDYSHTPGNRGTALFSDEELNAIITEADRLGFQVAVHCVGDGAVRQVLNAYEAAQKANGRRDSRHRIEHIEVIDPADIPRFAELGVVASMQPTHTPEGGEGYLDLIGPARGRYAFALADLRAAGAAFVFATDWPVAPLEPGITLAAAVHRPDWSSGGPVQRVDLATALYGITEAAAWVAFDEAARGRIAPGLAADLTLFDRDIEAADEAGLAESGARLTICAGRLTHNNL</sequence>
<evidence type="ECO:0000313" key="2">
    <source>
        <dbReference type="EMBL" id="QYZ69609.1"/>
    </source>
</evidence>
<dbReference type="PANTHER" id="PTHR22642">
    <property type="entry name" value="IMIDAZOLONEPROPIONASE"/>
    <property type="match status" value="1"/>
</dbReference>
<organism evidence="2 3">
    <name type="scientific">Neotabrizicola shimadae</name>
    <dbReference type="NCBI Taxonomy" id="2807096"/>
    <lineage>
        <taxon>Bacteria</taxon>
        <taxon>Pseudomonadati</taxon>
        <taxon>Pseudomonadota</taxon>
        <taxon>Alphaproteobacteria</taxon>
        <taxon>Rhodobacterales</taxon>
        <taxon>Paracoccaceae</taxon>
        <taxon>Neotabrizicola</taxon>
    </lineage>
</organism>
<dbReference type="InterPro" id="IPR011059">
    <property type="entry name" value="Metal-dep_hydrolase_composite"/>
</dbReference>
<evidence type="ECO:0000313" key="3">
    <source>
        <dbReference type="Proteomes" id="UP000826300"/>
    </source>
</evidence>
<dbReference type="SUPFAM" id="SSF51338">
    <property type="entry name" value="Composite domain of metallo-dependent hydrolases"/>
    <property type="match status" value="1"/>
</dbReference>
<dbReference type="AlphaFoldDB" id="A0A8G0ZX22"/>
<dbReference type="Gene3D" id="3.20.20.140">
    <property type="entry name" value="Metal-dependent hydrolases"/>
    <property type="match status" value="1"/>
</dbReference>
<dbReference type="InterPro" id="IPR013108">
    <property type="entry name" value="Amidohydro_3"/>
</dbReference>
<dbReference type="Gene3D" id="2.30.40.10">
    <property type="entry name" value="Urease, subunit C, domain 1"/>
    <property type="match status" value="1"/>
</dbReference>
<dbReference type="InterPro" id="IPR032466">
    <property type="entry name" value="Metal_Hydrolase"/>
</dbReference>